<protein>
    <submittedName>
        <fullName evidence="3">Fructosamine-3-kinase</fullName>
    </submittedName>
</protein>
<keyword evidence="2" id="KW-0808">Transferase</keyword>
<evidence type="ECO:0000313" key="4">
    <source>
        <dbReference type="Proteomes" id="UP000295367"/>
    </source>
</evidence>
<gene>
    <name evidence="3" type="ORF">EDC63_113103</name>
</gene>
<dbReference type="Proteomes" id="UP000295367">
    <property type="component" value="Unassembled WGS sequence"/>
</dbReference>
<dbReference type="OrthoDB" id="5291879at2"/>
<dbReference type="PIRSF" id="PIRSF006221">
    <property type="entry name" value="Ketosamine-3-kinase"/>
    <property type="match status" value="1"/>
</dbReference>
<evidence type="ECO:0000313" key="3">
    <source>
        <dbReference type="EMBL" id="TCV84166.1"/>
    </source>
</evidence>
<organism evidence="3 4">
    <name type="scientific">Sulfurirhabdus autotrophica</name>
    <dbReference type="NCBI Taxonomy" id="1706046"/>
    <lineage>
        <taxon>Bacteria</taxon>
        <taxon>Pseudomonadati</taxon>
        <taxon>Pseudomonadota</taxon>
        <taxon>Betaproteobacteria</taxon>
        <taxon>Nitrosomonadales</taxon>
        <taxon>Sulfuricellaceae</taxon>
        <taxon>Sulfurirhabdus</taxon>
    </lineage>
</organism>
<dbReference type="SUPFAM" id="SSF56112">
    <property type="entry name" value="Protein kinase-like (PK-like)"/>
    <property type="match status" value="1"/>
</dbReference>
<comment type="caution">
    <text evidence="3">The sequence shown here is derived from an EMBL/GenBank/DDBJ whole genome shotgun (WGS) entry which is preliminary data.</text>
</comment>
<dbReference type="AlphaFoldDB" id="A0A4R3XXY2"/>
<reference evidence="3 4" key="1">
    <citation type="submission" date="2019-03" db="EMBL/GenBank/DDBJ databases">
        <title>Genomic Encyclopedia of Type Strains, Phase IV (KMG-IV): sequencing the most valuable type-strain genomes for metagenomic binning, comparative biology and taxonomic classification.</title>
        <authorList>
            <person name="Goeker M."/>
        </authorList>
    </citation>
    <scope>NUCLEOTIDE SEQUENCE [LARGE SCALE GENOMIC DNA]</scope>
    <source>
        <strain evidence="3 4">DSM 100309</strain>
    </source>
</reference>
<keyword evidence="2 3" id="KW-0418">Kinase</keyword>
<dbReference type="Gene3D" id="3.30.200.20">
    <property type="entry name" value="Phosphorylase Kinase, domain 1"/>
    <property type="match status" value="1"/>
</dbReference>
<dbReference type="InterPro" id="IPR016477">
    <property type="entry name" value="Fructo-/Ketosamine-3-kinase"/>
</dbReference>
<dbReference type="RefSeq" id="WP_124945143.1">
    <property type="nucleotide sequence ID" value="NZ_BHVT01000008.1"/>
</dbReference>
<dbReference type="Gene3D" id="3.90.1200.10">
    <property type="match status" value="1"/>
</dbReference>
<keyword evidence="4" id="KW-1185">Reference proteome</keyword>
<comment type="similarity">
    <text evidence="1 2">Belongs to the fructosamine kinase family.</text>
</comment>
<dbReference type="PANTHER" id="PTHR12149">
    <property type="entry name" value="FRUCTOSAMINE 3 KINASE-RELATED PROTEIN"/>
    <property type="match status" value="1"/>
</dbReference>
<dbReference type="PANTHER" id="PTHR12149:SF8">
    <property type="entry name" value="PROTEIN-RIBULOSAMINE 3-KINASE"/>
    <property type="match status" value="1"/>
</dbReference>
<proteinExistence type="inferred from homology"/>
<accession>A0A4R3XXY2</accession>
<name>A0A4R3XXY2_9PROT</name>
<evidence type="ECO:0000256" key="1">
    <source>
        <dbReference type="ARBA" id="ARBA00009460"/>
    </source>
</evidence>
<dbReference type="Pfam" id="PF03881">
    <property type="entry name" value="Fructosamin_kin"/>
    <property type="match status" value="1"/>
</dbReference>
<evidence type="ECO:0000256" key="2">
    <source>
        <dbReference type="PIRNR" id="PIRNR006221"/>
    </source>
</evidence>
<dbReference type="GO" id="GO:0016301">
    <property type="term" value="F:kinase activity"/>
    <property type="evidence" value="ECO:0007669"/>
    <property type="project" value="UniProtKB-UniRule"/>
</dbReference>
<sequence>MPLNSESKSLWIAIGKEISVASRKLFEISRAQSVSGGCINDAYFVQNNQGERYFVKTNQAEKLTMFEAEVAGLIEIARTHTVRVPQPICSGKFENTAFVVTEYIEMVAGNASSHRKMGTKIANMHMVTQAEFGWRIDNTIGDTPQPNGLMNNWIDFWREHRLGFQLNLALKNSIAKEVVRKGEKLMVDLAAFFPEEMPRPALLYGDLWGGNWMMDSQGEPVVFDPAVYYGDREADIAMTELFGGFSPDFYAAYNAVFPLDAGYKTRKTLYNLYHVLNHFNLFSGGYAAQAERMIDTLLAEIH</sequence>
<dbReference type="EMBL" id="SMCO01000013">
    <property type="protein sequence ID" value="TCV84166.1"/>
    <property type="molecule type" value="Genomic_DNA"/>
</dbReference>
<dbReference type="InterPro" id="IPR011009">
    <property type="entry name" value="Kinase-like_dom_sf"/>
</dbReference>